<feature type="domain" description="FecR N-terminal" evidence="2">
    <location>
        <begin position="21"/>
        <end position="62"/>
    </location>
</feature>
<proteinExistence type="predicted"/>
<dbReference type="Pfam" id="PF16220">
    <property type="entry name" value="DUF4880"/>
    <property type="match status" value="1"/>
</dbReference>
<evidence type="ECO:0000259" key="2">
    <source>
        <dbReference type="Pfam" id="PF16220"/>
    </source>
</evidence>
<evidence type="ECO:0000259" key="1">
    <source>
        <dbReference type="Pfam" id="PF04773"/>
    </source>
</evidence>
<dbReference type="Gene3D" id="2.60.120.1440">
    <property type="match status" value="1"/>
</dbReference>
<protein>
    <submittedName>
        <fullName evidence="3">DUF4880 domain-containing protein</fullName>
    </submittedName>
</protein>
<gene>
    <name evidence="3" type="ORF">E1N52_19410</name>
</gene>
<dbReference type="Pfam" id="PF04773">
    <property type="entry name" value="FecR"/>
    <property type="match status" value="1"/>
</dbReference>
<feature type="domain" description="FecR protein" evidence="1">
    <location>
        <begin position="131"/>
        <end position="224"/>
    </location>
</feature>
<dbReference type="InterPro" id="IPR032623">
    <property type="entry name" value="FecR_N"/>
</dbReference>
<comment type="caution">
    <text evidence="3">The sequence shown here is derived from an EMBL/GenBank/DDBJ whole genome shotgun (WGS) entry which is preliminary data.</text>
</comment>
<evidence type="ECO:0000313" key="3">
    <source>
        <dbReference type="EMBL" id="TDG06502.1"/>
    </source>
</evidence>
<dbReference type="InterPro" id="IPR012373">
    <property type="entry name" value="Ferrdict_sens_TM"/>
</dbReference>
<dbReference type="GO" id="GO:0016989">
    <property type="term" value="F:sigma factor antagonist activity"/>
    <property type="evidence" value="ECO:0007669"/>
    <property type="project" value="TreeGrafter"/>
</dbReference>
<organism evidence="3 4">
    <name type="scientific">Paraburkholderia guartelaensis</name>
    <dbReference type="NCBI Taxonomy" id="2546446"/>
    <lineage>
        <taxon>Bacteria</taxon>
        <taxon>Pseudomonadati</taxon>
        <taxon>Pseudomonadota</taxon>
        <taxon>Betaproteobacteria</taxon>
        <taxon>Burkholderiales</taxon>
        <taxon>Burkholderiaceae</taxon>
        <taxon>Paraburkholderia</taxon>
    </lineage>
</organism>
<dbReference type="PIRSF" id="PIRSF018266">
    <property type="entry name" value="FecR"/>
    <property type="match status" value="1"/>
</dbReference>
<dbReference type="PANTHER" id="PTHR30273:SF2">
    <property type="entry name" value="PROTEIN FECR"/>
    <property type="match status" value="1"/>
</dbReference>
<accession>A0A4R5LB68</accession>
<dbReference type="EMBL" id="SMOD01000014">
    <property type="protein sequence ID" value="TDG06502.1"/>
    <property type="molecule type" value="Genomic_DNA"/>
</dbReference>
<reference evidence="3 4" key="1">
    <citation type="submission" date="2019-03" db="EMBL/GenBank/DDBJ databases">
        <title>Paraburkholderia sp. isolated from native Mimosa gymnas in Guartela State Park, Brazil.</title>
        <authorList>
            <person name="Paulitsch F."/>
            <person name="Hungria M."/>
            <person name="Delamuta J.R.M."/>
            <person name="Ribeiro R.A."/>
            <person name="Dall'Agnol R."/>
            <person name="Silva J.S.B."/>
        </authorList>
    </citation>
    <scope>NUCLEOTIDE SEQUENCE [LARGE SCALE GENOMIC DNA]</scope>
    <source>
        <strain evidence="3 4">CNPSo 3008</strain>
    </source>
</reference>
<name>A0A4R5LB68_9BURK</name>
<dbReference type="InterPro" id="IPR006860">
    <property type="entry name" value="FecR"/>
</dbReference>
<dbReference type="Proteomes" id="UP000295606">
    <property type="component" value="Unassembled WGS sequence"/>
</dbReference>
<sequence>MGSTPRLPVTDAVEADFESLEEAANWYAALQAAGEGGQQRRAWSEWLAASPRHRRAWAHIESVSRRFAPLRAQSEAEREAAAVAVRVSAKQAASRRRVLACLTALSGAGLTAWLTWRFTPVPALVVAWRSDYHTGVGEQRDVVLADGTRVWINTDSALDVDYDDTRRLLTLKAGEILVDTGTDPRARPFYVDTRHGRMQALGTRFTVRQTSSFTELSVFEGLVEIRTRSGITERVGAGKQRSFTGDTISSAVAADPAREAWSHGVILADDISLAMLIDELGRYQRGHIGVDPRVADIRVVGRFPTGNPDQTLAMLARDLPISIRRTLPWWTTIEPR</sequence>
<dbReference type="OrthoDB" id="1100567at2"/>
<evidence type="ECO:0000313" key="4">
    <source>
        <dbReference type="Proteomes" id="UP000295606"/>
    </source>
</evidence>
<dbReference type="PANTHER" id="PTHR30273">
    <property type="entry name" value="PERIPLASMIC SIGNAL SENSOR AND SIGMA FACTOR ACTIVATOR FECR-RELATED"/>
    <property type="match status" value="1"/>
</dbReference>
<dbReference type="AlphaFoldDB" id="A0A4R5LB68"/>